<name>A0ABT0BDA2_9SPHN</name>
<dbReference type="PANTHER" id="PTHR42781:SF4">
    <property type="entry name" value="SPERMIDINE_PUTRESCINE IMPORT ATP-BINDING PROTEIN POTA"/>
    <property type="match status" value="1"/>
</dbReference>
<sequence length="260" mass="28933">MSALLSLRNLWVEYGDKIIIENLSLDIEEGAFVSVVGPSGAGKSSFLRLILGQEAPARGEIRLDDTPLVPECGPDRGVVFQRYSVFPHLSALRNVMFGAECEEAPFSARLFGAARRKARDDAAEMLHAVGLGASMDSYPAQMSGGMQQRLAIAQALIKRPRILLLDEPFGALDPGIRADMHELITRLWRDYSLTIIMVTHDIREAFTLGTRVLALDKRRHDPHAPHRYGATVVYDIPLDKERSKVVYHSERITIDEVSNN</sequence>
<keyword evidence="1" id="KW-0813">Transport</keyword>
<evidence type="ECO:0000313" key="5">
    <source>
        <dbReference type="EMBL" id="MCJ2183019.1"/>
    </source>
</evidence>
<feature type="domain" description="ABC transporter" evidence="4">
    <location>
        <begin position="5"/>
        <end position="242"/>
    </location>
</feature>
<dbReference type="PANTHER" id="PTHR42781">
    <property type="entry name" value="SPERMIDINE/PUTRESCINE IMPORT ATP-BINDING PROTEIN POTA"/>
    <property type="match status" value="1"/>
</dbReference>
<gene>
    <name evidence="5" type="ORF">MTR62_09975</name>
</gene>
<keyword evidence="6" id="KW-1185">Reference proteome</keyword>
<accession>A0ABT0BDA2</accession>
<dbReference type="Gene3D" id="3.40.50.300">
    <property type="entry name" value="P-loop containing nucleotide triphosphate hydrolases"/>
    <property type="match status" value="1"/>
</dbReference>
<reference evidence="5" key="1">
    <citation type="submission" date="2022-03" db="EMBL/GenBank/DDBJ databases">
        <title>Identification of a novel bacterium isolated from mangrove sediments.</title>
        <authorList>
            <person name="Pan X."/>
        </authorList>
    </citation>
    <scope>NUCLEOTIDE SEQUENCE</scope>
    <source>
        <strain evidence="5">B1949</strain>
    </source>
</reference>
<dbReference type="InterPro" id="IPR003439">
    <property type="entry name" value="ABC_transporter-like_ATP-bd"/>
</dbReference>
<dbReference type="CDD" id="cd03293">
    <property type="entry name" value="ABC_NrtD_SsuB_transporters"/>
    <property type="match status" value="1"/>
</dbReference>
<dbReference type="InterPro" id="IPR017871">
    <property type="entry name" value="ABC_transporter-like_CS"/>
</dbReference>
<dbReference type="InterPro" id="IPR003593">
    <property type="entry name" value="AAA+_ATPase"/>
</dbReference>
<evidence type="ECO:0000313" key="6">
    <source>
        <dbReference type="Proteomes" id="UP001162881"/>
    </source>
</evidence>
<dbReference type="InterPro" id="IPR050093">
    <property type="entry name" value="ABC_SmlMolc_Importer"/>
</dbReference>
<evidence type="ECO:0000256" key="2">
    <source>
        <dbReference type="ARBA" id="ARBA00022741"/>
    </source>
</evidence>
<dbReference type="Proteomes" id="UP001162881">
    <property type="component" value="Unassembled WGS sequence"/>
</dbReference>
<dbReference type="GO" id="GO:0005524">
    <property type="term" value="F:ATP binding"/>
    <property type="evidence" value="ECO:0007669"/>
    <property type="project" value="UniProtKB-KW"/>
</dbReference>
<evidence type="ECO:0000256" key="3">
    <source>
        <dbReference type="ARBA" id="ARBA00022840"/>
    </source>
</evidence>
<evidence type="ECO:0000256" key="1">
    <source>
        <dbReference type="ARBA" id="ARBA00022448"/>
    </source>
</evidence>
<organism evidence="5 6">
    <name type="scientific">Novosphingobium organovorum</name>
    <dbReference type="NCBI Taxonomy" id="2930092"/>
    <lineage>
        <taxon>Bacteria</taxon>
        <taxon>Pseudomonadati</taxon>
        <taxon>Pseudomonadota</taxon>
        <taxon>Alphaproteobacteria</taxon>
        <taxon>Sphingomonadales</taxon>
        <taxon>Sphingomonadaceae</taxon>
        <taxon>Novosphingobium</taxon>
    </lineage>
</organism>
<dbReference type="InterPro" id="IPR027417">
    <property type="entry name" value="P-loop_NTPase"/>
</dbReference>
<dbReference type="RefSeq" id="WP_244020096.1">
    <property type="nucleotide sequence ID" value="NZ_JALHLF010000032.1"/>
</dbReference>
<proteinExistence type="predicted"/>
<dbReference type="SMART" id="SM00382">
    <property type="entry name" value="AAA"/>
    <property type="match status" value="1"/>
</dbReference>
<dbReference type="PROSITE" id="PS00211">
    <property type="entry name" value="ABC_TRANSPORTER_1"/>
    <property type="match status" value="1"/>
</dbReference>
<comment type="caution">
    <text evidence="5">The sequence shown here is derived from an EMBL/GenBank/DDBJ whole genome shotgun (WGS) entry which is preliminary data.</text>
</comment>
<dbReference type="SUPFAM" id="SSF52540">
    <property type="entry name" value="P-loop containing nucleoside triphosphate hydrolases"/>
    <property type="match status" value="1"/>
</dbReference>
<keyword evidence="3 5" id="KW-0067">ATP-binding</keyword>
<keyword evidence="2" id="KW-0547">Nucleotide-binding</keyword>
<evidence type="ECO:0000259" key="4">
    <source>
        <dbReference type="PROSITE" id="PS50893"/>
    </source>
</evidence>
<dbReference type="EMBL" id="JALHLF010000032">
    <property type="protein sequence ID" value="MCJ2183019.1"/>
    <property type="molecule type" value="Genomic_DNA"/>
</dbReference>
<dbReference type="Pfam" id="PF00005">
    <property type="entry name" value="ABC_tran"/>
    <property type="match status" value="1"/>
</dbReference>
<dbReference type="PROSITE" id="PS50893">
    <property type="entry name" value="ABC_TRANSPORTER_2"/>
    <property type="match status" value="1"/>
</dbReference>
<protein>
    <submittedName>
        <fullName evidence="5">ABC transporter ATP-binding protein</fullName>
    </submittedName>
</protein>